<gene>
    <name evidence="1" type="primary">AVEN_240732_1</name>
    <name evidence="1" type="ORF">CEXT_301081</name>
</gene>
<dbReference type="Proteomes" id="UP001054945">
    <property type="component" value="Unassembled WGS sequence"/>
</dbReference>
<organism evidence="1 2">
    <name type="scientific">Caerostris extrusa</name>
    <name type="common">Bark spider</name>
    <name type="synonym">Caerostris bankana</name>
    <dbReference type="NCBI Taxonomy" id="172846"/>
    <lineage>
        <taxon>Eukaryota</taxon>
        <taxon>Metazoa</taxon>
        <taxon>Ecdysozoa</taxon>
        <taxon>Arthropoda</taxon>
        <taxon>Chelicerata</taxon>
        <taxon>Arachnida</taxon>
        <taxon>Araneae</taxon>
        <taxon>Araneomorphae</taxon>
        <taxon>Entelegynae</taxon>
        <taxon>Araneoidea</taxon>
        <taxon>Araneidae</taxon>
        <taxon>Caerostris</taxon>
    </lineage>
</organism>
<protein>
    <submittedName>
        <fullName evidence="1">Uncharacterized protein</fullName>
    </submittedName>
</protein>
<evidence type="ECO:0000313" key="1">
    <source>
        <dbReference type="EMBL" id="GIX74620.1"/>
    </source>
</evidence>
<keyword evidence="2" id="KW-1185">Reference proteome</keyword>
<accession>A0AAV4MQE5</accession>
<sequence length="148" mass="17115">MVELDVSQPHEVDFPAFTICNLNERFRICCLCPFQSLLSVKKRSDVHDDVAWWHIGFLSYDTYITIAKHTKTIAFSHCALVDFSREEIQAFGHQLKDLMVDCKIEIEGNEEDCKGDPILISVLSHSNRMPFNCYMFLLFVRATSRFAC</sequence>
<evidence type="ECO:0000313" key="2">
    <source>
        <dbReference type="Proteomes" id="UP001054945"/>
    </source>
</evidence>
<dbReference type="AlphaFoldDB" id="A0AAV4MQE5"/>
<proteinExistence type="predicted"/>
<reference evidence="1 2" key="1">
    <citation type="submission" date="2021-06" db="EMBL/GenBank/DDBJ databases">
        <title>Caerostris extrusa draft genome.</title>
        <authorList>
            <person name="Kono N."/>
            <person name="Arakawa K."/>
        </authorList>
    </citation>
    <scope>NUCLEOTIDE SEQUENCE [LARGE SCALE GENOMIC DNA]</scope>
</reference>
<name>A0AAV4MQE5_CAEEX</name>
<comment type="caution">
    <text evidence="1">The sequence shown here is derived from an EMBL/GenBank/DDBJ whole genome shotgun (WGS) entry which is preliminary data.</text>
</comment>
<dbReference type="EMBL" id="BPLR01002517">
    <property type="protein sequence ID" value="GIX74620.1"/>
    <property type="molecule type" value="Genomic_DNA"/>
</dbReference>